<organism evidence="1 2">
    <name type="scientific">Dermatophagoides pteronyssinus</name>
    <name type="common">European house dust mite</name>
    <dbReference type="NCBI Taxonomy" id="6956"/>
    <lineage>
        <taxon>Eukaryota</taxon>
        <taxon>Metazoa</taxon>
        <taxon>Ecdysozoa</taxon>
        <taxon>Arthropoda</taxon>
        <taxon>Chelicerata</taxon>
        <taxon>Arachnida</taxon>
        <taxon>Acari</taxon>
        <taxon>Acariformes</taxon>
        <taxon>Sarcoptiformes</taxon>
        <taxon>Astigmata</taxon>
        <taxon>Psoroptidia</taxon>
        <taxon>Analgoidea</taxon>
        <taxon>Pyroglyphidae</taxon>
        <taxon>Dermatophagoidinae</taxon>
        <taxon>Dermatophagoides</taxon>
    </lineage>
</organism>
<sequence length="91" mass="10111">MNGMSLCVSNMMDLIKENIVITSRPAPLANITRSKPSILYSVFSIVKITYILRTFNSSGLIDSLELITDNSLPYACKTCVRCSINTVRSYV</sequence>
<reference evidence="1 2" key="1">
    <citation type="journal article" date="2018" name="J. Allergy Clin. Immunol.">
        <title>High-quality assembly of Dermatophagoides pteronyssinus genome and transcriptome reveals a wide range of novel allergens.</title>
        <authorList>
            <person name="Liu X.Y."/>
            <person name="Yang K.Y."/>
            <person name="Wang M.Q."/>
            <person name="Kwok J.S."/>
            <person name="Zeng X."/>
            <person name="Yang Z."/>
            <person name="Xiao X.J."/>
            <person name="Lau C.P."/>
            <person name="Li Y."/>
            <person name="Huang Z.M."/>
            <person name="Ba J.G."/>
            <person name="Yim A.K."/>
            <person name="Ouyang C.Y."/>
            <person name="Ngai S.M."/>
            <person name="Chan T.F."/>
            <person name="Leung E.L."/>
            <person name="Liu L."/>
            <person name="Liu Z.G."/>
            <person name="Tsui S.K."/>
        </authorList>
    </citation>
    <scope>NUCLEOTIDE SEQUENCE [LARGE SCALE GENOMIC DNA]</scope>
    <source>
        <strain evidence="1">Derp</strain>
    </source>
</reference>
<reference evidence="1 2" key="2">
    <citation type="journal article" date="2022" name="Mol. Biol. Evol.">
        <title>Comparative Genomics Reveals Insights into the Divergent Evolution of Astigmatic Mites and Household Pest Adaptations.</title>
        <authorList>
            <person name="Xiong Q."/>
            <person name="Wan A.T."/>
            <person name="Liu X."/>
            <person name="Fung C.S."/>
            <person name="Xiao X."/>
            <person name="Malainual N."/>
            <person name="Hou J."/>
            <person name="Wang L."/>
            <person name="Wang M."/>
            <person name="Yang K.Y."/>
            <person name="Cui Y."/>
            <person name="Leung E.L."/>
            <person name="Nong W."/>
            <person name="Shin S.K."/>
            <person name="Au S.W."/>
            <person name="Jeong K.Y."/>
            <person name="Chew F.T."/>
            <person name="Hui J.H."/>
            <person name="Leung T.F."/>
            <person name="Tungtrongchitr A."/>
            <person name="Zhong N."/>
            <person name="Liu Z."/>
            <person name="Tsui S.K."/>
        </authorList>
    </citation>
    <scope>NUCLEOTIDE SEQUENCE [LARGE SCALE GENOMIC DNA]</scope>
    <source>
        <strain evidence="1">Derp</strain>
    </source>
</reference>
<dbReference type="EMBL" id="NJHN03000059">
    <property type="protein sequence ID" value="KAH9419439.1"/>
    <property type="molecule type" value="Genomic_DNA"/>
</dbReference>
<accession>A0ABQ8JA31</accession>
<evidence type="ECO:0000313" key="1">
    <source>
        <dbReference type="EMBL" id="KAH9419439.1"/>
    </source>
</evidence>
<keyword evidence="2" id="KW-1185">Reference proteome</keyword>
<comment type="caution">
    <text evidence="1">The sequence shown here is derived from an EMBL/GenBank/DDBJ whole genome shotgun (WGS) entry which is preliminary data.</text>
</comment>
<protein>
    <submittedName>
        <fullName evidence="1">Uncharacterized protein</fullName>
    </submittedName>
</protein>
<evidence type="ECO:0000313" key="2">
    <source>
        <dbReference type="Proteomes" id="UP000887458"/>
    </source>
</evidence>
<gene>
    <name evidence="1" type="ORF">DERP_010651</name>
</gene>
<name>A0ABQ8JA31_DERPT</name>
<dbReference type="Proteomes" id="UP000887458">
    <property type="component" value="Unassembled WGS sequence"/>
</dbReference>
<proteinExistence type="predicted"/>